<gene>
    <name evidence="2" type="ORF">HUN84_08685</name>
</gene>
<sequence>MRLFLSTLTEMDYSETLNRIESSYDEKHQGAGQRQRALISKLRQAANYNYELEVIAKDESGDIIGHVMLSEINLNAGNQRYKALELASLIVEQPYRNEWLGKALVQAVEERAKSQHYTTIIVGCCPEYFEGLGYESADKHHIFSKETDASMLRVKFLWDQLDDYPHGIVQDADMT</sequence>
<evidence type="ECO:0000313" key="2">
    <source>
        <dbReference type="EMBL" id="NUI82796.1"/>
    </source>
</evidence>
<accession>A0ABX2LKH6</accession>
<dbReference type="InterPro" id="IPR000182">
    <property type="entry name" value="GNAT_dom"/>
</dbReference>
<dbReference type="Gene3D" id="3.40.630.30">
    <property type="match status" value="1"/>
</dbReference>
<dbReference type="SUPFAM" id="SSF55729">
    <property type="entry name" value="Acyl-CoA N-acyltransferases (Nat)"/>
    <property type="match status" value="1"/>
</dbReference>
<dbReference type="InterPro" id="IPR016181">
    <property type="entry name" value="Acyl_CoA_acyltransferase"/>
</dbReference>
<dbReference type="Pfam" id="PF00583">
    <property type="entry name" value="Acetyltransf_1"/>
    <property type="match status" value="1"/>
</dbReference>
<keyword evidence="3" id="KW-1185">Reference proteome</keyword>
<evidence type="ECO:0000313" key="3">
    <source>
        <dbReference type="Proteomes" id="UP000610527"/>
    </source>
</evidence>
<dbReference type="PROSITE" id="PS51186">
    <property type="entry name" value="GNAT"/>
    <property type="match status" value="1"/>
</dbReference>
<reference evidence="2 3" key="1">
    <citation type="submission" date="2020-06" db="EMBL/GenBank/DDBJ databases">
        <title>Staphylococcus borealis sp. nov. -A novel member of the Staphylococcaceae family isolated from skin and blood in humans.</title>
        <authorList>
            <person name="Pain M."/>
            <person name="Wolden R."/>
            <person name="Jaen-Luchoro D."/>
            <person name="Salva-Serra F."/>
            <person name="Iglesias B.P."/>
            <person name="Karlsson R."/>
            <person name="Klingenberg C."/>
            <person name="Cavanagh J.P."/>
        </authorList>
    </citation>
    <scope>NUCLEOTIDE SEQUENCE [LARGE SCALE GENOMIC DNA]</scope>
    <source>
        <strain evidence="2 3">58-22</strain>
    </source>
</reference>
<dbReference type="RefSeq" id="WP_174841846.1">
    <property type="nucleotide sequence ID" value="NZ_JABVEG010000005.1"/>
</dbReference>
<comment type="caution">
    <text evidence="2">The sequence shown here is derived from an EMBL/GenBank/DDBJ whole genome shotgun (WGS) entry which is preliminary data.</text>
</comment>
<name>A0ABX2LKH6_9STAP</name>
<dbReference type="Proteomes" id="UP000610527">
    <property type="component" value="Unassembled WGS sequence"/>
</dbReference>
<dbReference type="EMBL" id="JABVEG010000005">
    <property type="protein sequence ID" value="NUI82796.1"/>
    <property type="molecule type" value="Genomic_DNA"/>
</dbReference>
<protein>
    <submittedName>
        <fullName evidence="2">N-acetyltransferase</fullName>
    </submittedName>
</protein>
<evidence type="ECO:0000259" key="1">
    <source>
        <dbReference type="PROSITE" id="PS51186"/>
    </source>
</evidence>
<organism evidence="2 3">
    <name type="scientific">Staphylococcus borealis</name>
    <dbReference type="NCBI Taxonomy" id="2742203"/>
    <lineage>
        <taxon>Bacteria</taxon>
        <taxon>Bacillati</taxon>
        <taxon>Bacillota</taxon>
        <taxon>Bacilli</taxon>
        <taxon>Bacillales</taxon>
        <taxon>Staphylococcaceae</taxon>
        <taxon>Staphylococcus</taxon>
    </lineage>
</organism>
<feature type="domain" description="N-acetyltransferase" evidence="1">
    <location>
        <begin position="3"/>
        <end position="159"/>
    </location>
</feature>
<dbReference type="CDD" id="cd04301">
    <property type="entry name" value="NAT_SF"/>
    <property type="match status" value="1"/>
</dbReference>
<proteinExistence type="predicted"/>